<sequence>MVEETKQRKNATSLQAGPGEVDHNTRCTIDMSRVSQRIGRQLALIGDELDYKWREQLRLQWQPLNFGIYPYVLTRRAFSGRIFNNVWGSKMMPMLRTSWLVSQLQNGCQEAKKWAALVSNLHVSDWSRRTTCILATALLLVTVSIFLITWNEYEG</sequence>
<dbReference type="InterPro" id="IPR024579">
    <property type="entry name" value="Bcl2-int_killer"/>
</dbReference>
<evidence type="ECO:0000313" key="4">
    <source>
        <dbReference type="Proteomes" id="UP000472260"/>
    </source>
</evidence>
<evidence type="ECO:0000256" key="1">
    <source>
        <dbReference type="SAM" id="MobiDB-lite"/>
    </source>
</evidence>
<keyword evidence="2" id="KW-1133">Transmembrane helix</keyword>
<name>A0A671L8K8_9TELE</name>
<keyword evidence="2" id="KW-0812">Transmembrane</keyword>
<feature type="transmembrane region" description="Helical" evidence="2">
    <location>
        <begin position="131"/>
        <end position="150"/>
    </location>
</feature>
<dbReference type="PANTHER" id="PTHR15018">
    <property type="entry name" value="BCL-2-INTERACTING KILLER"/>
    <property type="match status" value="1"/>
</dbReference>
<protein>
    <submittedName>
        <fullName evidence="3">BCL2 interacting killer</fullName>
    </submittedName>
</protein>
<feature type="region of interest" description="Disordered" evidence="1">
    <location>
        <begin position="1"/>
        <end position="24"/>
    </location>
</feature>
<dbReference type="Proteomes" id="UP000472260">
    <property type="component" value="Unassembled WGS sequence"/>
</dbReference>
<reference evidence="3" key="1">
    <citation type="submission" date="2025-08" db="UniProtKB">
        <authorList>
            <consortium name="Ensembl"/>
        </authorList>
    </citation>
    <scope>IDENTIFICATION</scope>
</reference>
<dbReference type="PANTHER" id="PTHR15018:SF1">
    <property type="entry name" value="BCL-2-INTERACTING KILLER"/>
    <property type="match status" value="1"/>
</dbReference>
<reference evidence="3" key="2">
    <citation type="submission" date="2025-09" db="UniProtKB">
        <authorList>
            <consortium name="Ensembl"/>
        </authorList>
    </citation>
    <scope>IDENTIFICATION</scope>
</reference>
<organism evidence="3 4">
    <name type="scientific">Sinocyclocheilus anshuiensis</name>
    <dbReference type="NCBI Taxonomy" id="1608454"/>
    <lineage>
        <taxon>Eukaryota</taxon>
        <taxon>Metazoa</taxon>
        <taxon>Chordata</taxon>
        <taxon>Craniata</taxon>
        <taxon>Vertebrata</taxon>
        <taxon>Euteleostomi</taxon>
        <taxon>Actinopterygii</taxon>
        <taxon>Neopterygii</taxon>
        <taxon>Teleostei</taxon>
        <taxon>Ostariophysi</taxon>
        <taxon>Cypriniformes</taxon>
        <taxon>Cyprinidae</taxon>
        <taxon>Cyprininae</taxon>
        <taxon>Sinocyclocheilus</taxon>
    </lineage>
</organism>
<dbReference type="Ensembl" id="ENSSANT00000015368.1">
    <property type="protein sequence ID" value="ENSSANP00000014413.1"/>
    <property type="gene ID" value="ENSSANG00000007637.1"/>
</dbReference>
<evidence type="ECO:0000313" key="3">
    <source>
        <dbReference type="Ensembl" id="ENSSANP00000014413.1"/>
    </source>
</evidence>
<evidence type="ECO:0000256" key="2">
    <source>
        <dbReference type="SAM" id="Phobius"/>
    </source>
</evidence>
<dbReference type="AlphaFoldDB" id="A0A671L8K8"/>
<keyword evidence="4" id="KW-1185">Reference proteome</keyword>
<dbReference type="GO" id="GO:0006915">
    <property type="term" value="P:apoptotic process"/>
    <property type="evidence" value="ECO:0007669"/>
    <property type="project" value="InterPro"/>
</dbReference>
<accession>A0A671L8K8</accession>
<keyword evidence="2" id="KW-0472">Membrane</keyword>
<proteinExistence type="predicted"/>